<dbReference type="Pfam" id="PF00550">
    <property type="entry name" value="PP-binding"/>
    <property type="match status" value="1"/>
</dbReference>
<gene>
    <name evidence="2" type="primary">fr9M</name>
</gene>
<proteinExistence type="predicted"/>
<dbReference type="Gene3D" id="1.10.1200.10">
    <property type="entry name" value="ACP-like"/>
    <property type="match status" value="1"/>
</dbReference>
<dbReference type="AlphaFoldDB" id="E9KSN0"/>
<dbReference type="InterPro" id="IPR009081">
    <property type="entry name" value="PP-bd_ACP"/>
</dbReference>
<protein>
    <submittedName>
        <fullName evidence="2">Acyl carrier protein</fullName>
    </submittedName>
</protein>
<dbReference type="InterPro" id="IPR036736">
    <property type="entry name" value="ACP-like_sf"/>
</dbReference>
<name>E9KSN0_9PSED</name>
<accession>E9KSN0</accession>
<evidence type="ECO:0000313" key="2">
    <source>
        <dbReference type="EMBL" id="ADH01494.1"/>
    </source>
</evidence>
<organism evidence="2">
    <name type="scientific">Pseudomonas sp. 2663</name>
    <dbReference type="NCBI Taxonomy" id="764483"/>
    <lineage>
        <taxon>Bacteria</taxon>
        <taxon>Pseudomonadati</taxon>
        <taxon>Pseudomonadota</taxon>
        <taxon>Gammaproteobacteria</taxon>
        <taxon>Pseudomonadales</taxon>
        <taxon>Pseudomonadaceae</taxon>
        <taxon>Pseudomonas</taxon>
    </lineage>
</organism>
<dbReference type="EMBL" id="HM047288">
    <property type="protein sequence ID" value="ADH01494.1"/>
    <property type="molecule type" value="Genomic_DNA"/>
</dbReference>
<dbReference type="SUPFAM" id="SSF47336">
    <property type="entry name" value="ACP-like"/>
    <property type="match status" value="1"/>
</dbReference>
<evidence type="ECO:0000259" key="1">
    <source>
        <dbReference type="Pfam" id="PF00550"/>
    </source>
</evidence>
<sequence>MSQQQILELIAKHTREIVPGLEDHVFAPGDSLSNLGANSVDRAEIIVMTLEVLAREIPIAKMANAQNIGELASIIDANA</sequence>
<feature type="domain" description="Carrier" evidence="1">
    <location>
        <begin position="20"/>
        <end position="73"/>
    </location>
</feature>
<reference evidence="2" key="1">
    <citation type="journal article" date="2011" name="J. Am. Chem. Soc.">
        <title>Cloning and elucidation of the FR901464 gene cluster revealing a complex acyltransferase-less polyketide synthase using glycerate as starter units.</title>
        <authorList>
            <person name="Zhang F."/>
            <person name="He H.Y."/>
            <person name="Tang M.C."/>
            <person name="Tang Y.M."/>
            <person name="Zhou Q."/>
            <person name="Tang G.L."/>
        </authorList>
    </citation>
    <scope>NUCLEOTIDE SEQUENCE</scope>
    <source>
        <strain evidence="2">2663</strain>
    </source>
</reference>
<dbReference type="NCBIfam" id="NF005502">
    <property type="entry name" value="PRK07117.1"/>
    <property type="match status" value="1"/>
</dbReference>